<organism evidence="1 2">
    <name type="scientific">Hymenolepis diminuta</name>
    <name type="common">Rat tapeworm</name>
    <dbReference type="NCBI Taxonomy" id="6216"/>
    <lineage>
        <taxon>Eukaryota</taxon>
        <taxon>Metazoa</taxon>
        <taxon>Spiralia</taxon>
        <taxon>Lophotrochozoa</taxon>
        <taxon>Platyhelminthes</taxon>
        <taxon>Cestoda</taxon>
        <taxon>Eucestoda</taxon>
        <taxon>Cyclophyllidea</taxon>
        <taxon>Hymenolepididae</taxon>
        <taxon>Hymenolepis</taxon>
    </lineage>
</organism>
<sequence>MDFIELTYEKTTRSSAATYLTSTDPISASMWLCEKMKIPIIIPLSLTNWFFQRRLIQKPHFYSWSPISWPCSSWTRNLMLRFTILLMSVTSSELSSRIRIRCTTMIHESST</sequence>
<evidence type="ECO:0000313" key="1">
    <source>
        <dbReference type="EMBL" id="VUZ45073.1"/>
    </source>
</evidence>
<protein>
    <submittedName>
        <fullName evidence="1">Uncharacterized protein</fullName>
    </submittedName>
</protein>
<keyword evidence="2" id="KW-1185">Reference proteome</keyword>
<dbReference type="EMBL" id="CABIJS010000155">
    <property type="protein sequence ID" value="VUZ45073.1"/>
    <property type="molecule type" value="Genomic_DNA"/>
</dbReference>
<gene>
    <name evidence="1" type="ORF">WMSIL1_LOCUS5189</name>
</gene>
<name>A0A564YEP8_HYMDI</name>
<proteinExistence type="predicted"/>
<dbReference type="AlphaFoldDB" id="A0A564YEP8"/>
<dbReference type="Proteomes" id="UP000321570">
    <property type="component" value="Unassembled WGS sequence"/>
</dbReference>
<reference evidence="1 2" key="1">
    <citation type="submission" date="2019-07" db="EMBL/GenBank/DDBJ databases">
        <authorList>
            <person name="Jastrzebski P J."/>
            <person name="Paukszto L."/>
            <person name="Jastrzebski P J."/>
        </authorList>
    </citation>
    <scope>NUCLEOTIDE SEQUENCE [LARGE SCALE GENOMIC DNA]</scope>
    <source>
        <strain evidence="1 2">WMS-il1</strain>
    </source>
</reference>
<accession>A0A564YEP8</accession>
<evidence type="ECO:0000313" key="2">
    <source>
        <dbReference type="Proteomes" id="UP000321570"/>
    </source>
</evidence>